<evidence type="ECO:0000259" key="6">
    <source>
        <dbReference type="PROSITE" id="PS50949"/>
    </source>
</evidence>
<name>A0A239WJB5_9ACTN</name>
<evidence type="ECO:0000313" key="8">
    <source>
        <dbReference type="Proteomes" id="UP000215332"/>
    </source>
</evidence>
<dbReference type="InterPro" id="IPR036388">
    <property type="entry name" value="WH-like_DNA-bd_sf"/>
</dbReference>
<keyword evidence="4" id="KW-0238">DNA-binding</keyword>
<reference evidence="7 8" key="1">
    <citation type="submission" date="2017-06" db="EMBL/GenBank/DDBJ databases">
        <authorList>
            <consortium name="Pathogen Informatics"/>
        </authorList>
    </citation>
    <scope>NUCLEOTIDE SEQUENCE [LARGE SCALE GENOMIC DNA]</scope>
    <source>
        <strain evidence="7 8">NCTC11865</strain>
    </source>
</reference>
<proteinExistence type="inferred from homology"/>
<dbReference type="Pfam" id="PF00392">
    <property type="entry name" value="GntR"/>
    <property type="match status" value="1"/>
</dbReference>
<evidence type="ECO:0000256" key="4">
    <source>
        <dbReference type="ARBA" id="ARBA00023125"/>
    </source>
</evidence>
<dbReference type="InterPro" id="IPR036390">
    <property type="entry name" value="WH_DNA-bd_sf"/>
</dbReference>
<dbReference type="GO" id="GO:0003677">
    <property type="term" value="F:DNA binding"/>
    <property type="evidence" value="ECO:0007669"/>
    <property type="project" value="UniProtKB-KW"/>
</dbReference>
<dbReference type="Gene3D" id="3.40.640.10">
    <property type="entry name" value="Type I PLP-dependent aspartate aminotransferase-like (Major domain)"/>
    <property type="match status" value="1"/>
</dbReference>
<organism evidence="7 8">
    <name type="scientific">Cutibacterium granulosum</name>
    <dbReference type="NCBI Taxonomy" id="33011"/>
    <lineage>
        <taxon>Bacteria</taxon>
        <taxon>Bacillati</taxon>
        <taxon>Actinomycetota</taxon>
        <taxon>Actinomycetes</taxon>
        <taxon>Propionibacteriales</taxon>
        <taxon>Propionibacteriaceae</taxon>
        <taxon>Cutibacterium</taxon>
    </lineage>
</organism>
<evidence type="ECO:0000256" key="2">
    <source>
        <dbReference type="ARBA" id="ARBA00022898"/>
    </source>
</evidence>
<protein>
    <submittedName>
        <fullName evidence="7">HTH-type transcriptional regulatory protein gabR</fullName>
    </submittedName>
</protein>
<evidence type="ECO:0000313" key="7">
    <source>
        <dbReference type="EMBL" id="SNV34512.1"/>
    </source>
</evidence>
<dbReference type="EMBL" id="LT906441">
    <property type="protein sequence ID" value="SNV34512.1"/>
    <property type="molecule type" value="Genomic_DNA"/>
</dbReference>
<dbReference type="RefSeq" id="WP_065860736.1">
    <property type="nucleotide sequence ID" value="NZ_LT906441.1"/>
</dbReference>
<dbReference type="PROSITE" id="PS50949">
    <property type="entry name" value="HTH_GNTR"/>
    <property type="match status" value="1"/>
</dbReference>
<keyword evidence="5" id="KW-0804">Transcription</keyword>
<accession>A0A239WJB5</accession>
<gene>
    <name evidence="7" type="primary">gabR</name>
    <name evidence="7" type="ORF">SAMEA4412665_01130</name>
</gene>
<dbReference type="SMART" id="SM00345">
    <property type="entry name" value="HTH_GNTR"/>
    <property type="match status" value="1"/>
</dbReference>
<dbReference type="InterPro" id="IPR051446">
    <property type="entry name" value="HTH_trans_reg/aminotransferase"/>
</dbReference>
<comment type="similarity">
    <text evidence="1">In the C-terminal section; belongs to the class-I pyridoxal-phosphate-dependent aminotransferase family.</text>
</comment>
<dbReference type="CDD" id="cd00609">
    <property type="entry name" value="AAT_like"/>
    <property type="match status" value="1"/>
</dbReference>
<keyword evidence="2" id="KW-0663">Pyridoxal phosphate</keyword>
<dbReference type="InterPro" id="IPR015424">
    <property type="entry name" value="PyrdxlP-dep_Trfase"/>
</dbReference>
<evidence type="ECO:0000256" key="1">
    <source>
        <dbReference type="ARBA" id="ARBA00005384"/>
    </source>
</evidence>
<dbReference type="InterPro" id="IPR015421">
    <property type="entry name" value="PyrdxlP-dep_Trfase_major"/>
</dbReference>
<dbReference type="PANTHER" id="PTHR46577">
    <property type="entry name" value="HTH-TYPE TRANSCRIPTIONAL REGULATORY PROTEIN GABR"/>
    <property type="match status" value="1"/>
</dbReference>
<keyword evidence="3" id="KW-0805">Transcription regulation</keyword>
<dbReference type="KEGG" id="cgrn:4412665_01130"/>
<dbReference type="Proteomes" id="UP000215332">
    <property type="component" value="Chromosome 1"/>
</dbReference>
<dbReference type="InterPro" id="IPR000524">
    <property type="entry name" value="Tscrpt_reg_HTH_GntR"/>
</dbReference>
<dbReference type="SUPFAM" id="SSF53383">
    <property type="entry name" value="PLP-dependent transferases"/>
    <property type="match status" value="1"/>
</dbReference>
<dbReference type="GO" id="GO:0003700">
    <property type="term" value="F:DNA-binding transcription factor activity"/>
    <property type="evidence" value="ECO:0007669"/>
    <property type="project" value="InterPro"/>
</dbReference>
<evidence type="ECO:0000256" key="3">
    <source>
        <dbReference type="ARBA" id="ARBA00023015"/>
    </source>
</evidence>
<sequence length="480" mass="51771">MRSDLVVDLPVTLDRTDDTALPQQLAQQIRALIGRGVLNPGDQLPSGRALAGELSVARGTVVTAYEELCAEGYLVARHGSGTMVNPNLAHLHPQGTTTPLRTPVRHSRLVELTPGVPDTSDLADPSWRAAWRQAAAHPGITNTDPLGLPELRWQICEHLRQMRSLVCDPGQVVVTSGAREGLALLLHVARGSRQTIGVESPGYPSLRKVPPALGHHTVNLATDEHGLLTDELPEQELDAVLVTPGHQYPDGGSLSTPRRVELAAWAARTHSWIIEDDFDSELRHVGQPLPALATLQPSHTVLLGTFSSVMTSALACGYLIVPPRLVPVIRDHRRATSQPVGALVQHALASYLETGALRRRTQRLRQVYRRRRQLVIDTLADVDGTELLPINGGLHAVLVIDPTSHASFCGAADPHATSSELEASLVRSCAAHGIGVRALSRYWGGEGAKHGIVLGFGRLSDEVLTAALEQVARIIRAEER</sequence>
<feature type="domain" description="HTH gntR-type" evidence="6">
    <location>
        <begin position="19"/>
        <end position="87"/>
    </location>
</feature>
<dbReference type="SUPFAM" id="SSF46785">
    <property type="entry name" value="Winged helix' DNA-binding domain"/>
    <property type="match status" value="1"/>
</dbReference>
<dbReference type="eggNOG" id="COG1167">
    <property type="taxonomic scope" value="Bacteria"/>
</dbReference>
<dbReference type="CDD" id="cd07377">
    <property type="entry name" value="WHTH_GntR"/>
    <property type="match status" value="1"/>
</dbReference>
<dbReference type="AlphaFoldDB" id="A0A239WJB5"/>
<dbReference type="PANTHER" id="PTHR46577:SF1">
    <property type="entry name" value="HTH-TYPE TRANSCRIPTIONAL REGULATORY PROTEIN GABR"/>
    <property type="match status" value="1"/>
</dbReference>
<dbReference type="Gene3D" id="1.10.10.10">
    <property type="entry name" value="Winged helix-like DNA-binding domain superfamily/Winged helix DNA-binding domain"/>
    <property type="match status" value="1"/>
</dbReference>
<evidence type="ECO:0000256" key="5">
    <source>
        <dbReference type="ARBA" id="ARBA00023163"/>
    </source>
</evidence>